<keyword evidence="7 12" id="KW-0812">Transmembrane</keyword>
<dbReference type="Pfam" id="PF02743">
    <property type="entry name" value="dCache_1"/>
    <property type="match status" value="1"/>
</dbReference>
<dbReference type="EMBL" id="MG373783">
    <property type="protein sequence ID" value="AVH79707.1"/>
    <property type="molecule type" value="Genomic_DNA"/>
</dbReference>
<keyword evidence="8" id="KW-0418">Kinase</keyword>
<feature type="coiled-coil region" evidence="11">
    <location>
        <begin position="390"/>
        <end position="417"/>
    </location>
</feature>
<evidence type="ECO:0000256" key="3">
    <source>
        <dbReference type="ARBA" id="ARBA00012438"/>
    </source>
</evidence>
<dbReference type="CDD" id="cd12914">
    <property type="entry name" value="PDC1_DGC_like"/>
    <property type="match status" value="1"/>
</dbReference>
<sequence>MKRLHRLLYPPAWSIAAKISAALLCAAIVPMSFTACYNLRHSLESVEASEYRKLELSATSTASRLDQLIIDIQRVLVQVSSDRNVVSFLTSTTPAKRDALRPHLQQTLLNVFRSNPDFDAVFLINRQGECLASTDPKFVGQNYAFREYFRSSIQGNSYISSILVGQTTKRPGLFLSNSVRSDNGEIVGVTVLKIRGEDIWAIVNALPVGEESYAFLVDQHGVIISHPDQSLLYHSLYPLPLKTLKHVLTDRRYGVDEIKSLNIRELKVMVTAEEPGHTSYRFGMEQIPRIVGFAPLKEQPWVLGVSQPKTQFDVPLNRLIWLNGSSVLLVGGITAIIALLLARSISRPIRALTAAAQALERGDFNSQPLTEVSHTYDDMGRLVRVFLHMAREVKTREQNLKQQVTALRIEIDETKRVTQVAEITENEHFKQLQKKIQKLKQQTVSSGETETEYFQRLHSKVQSIKERSRKIAP</sequence>
<dbReference type="Pfam" id="PF00672">
    <property type="entry name" value="HAMP"/>
    <property type="match status" value="1"/>
</dbReference>
<dbReference type="RefSeq" id="WP_414581501.1">
    <property type="nucleotide sequence ID" value="NZ_CAWUDP010000004.1"/>
</dbReference>
<reference evidence="14" key="1">
    <citation type="journal article" date="2018" name="Science">
        <title>Natural noncanonical protein splicing yields products with diverse ?-amino acid residues.</title>
        <authorList>
            <person name="Morinaka B.I."/>
            <person name="Lakis E."/>
            <person name="Verest M."/>
            <person name="Helf M.J."/>
            <person name="Scalvenzi T."/>
            <person name="Vagstad A.L."/>
            <person name="Sims J."/>
            <person name="Sunagawa S."/>
            <person name="Gugger M."/>
            <person name="Piel J."/>
        </authorList>
    </citation>
    <scope>NUCLEOTIDE SEQUENCE</scope>
    <source>
        <strain evidence="14">PCC 10023</strain>
    </source>
</reference>
<dbReference type="PANTHER" id="PTHR45528">
    <property type="entry name" value="SENSOR HISTIDINE KINASE CPXA"/>
    <property type="match status" value="1"/>
</dbReference>
<dbReference type="InterPro" id="IPR029151">
    <property type="entry name" value="Sensor-like_sf"/>
</dbReference>
<evidence type="ECO:0000256" key="7">
    <source>
        <dbReference type="ARBA" id="ARBA00022692"/>
    </source>
</evidence>
<accession>A0A2P0ZH01</accession>
<organism evidence="14">
    <name type="scientific">Scytonema sp. PCC 10023</name>
    <dbReference type="NCBI Taxonomy" id="1680591"/>
    <lineage>
        <taxon>Bacteria</taxon>
        <taxon>Bacillati</taxon>
        <taxon>Cyanobacteriota</taxon>
        <taxon>Cyanophyceae</taxon>
        <taxon>Nostocales</taxon>
        <taxon>Scytonemataceae</taxon>
        <taxon>Scytonema</taxon>
    </lineage>
</organism>
<keyword evidence="9 12" id="KW-1133">Transmembrane helix</keyword>
<dbReference type="PROSITE" id="PS50885">
    <property type="entry name" value="HAMP"/>
    <property type="match status" value="1"/>
</dbReference>
<dbReference type="InterPro" id="IPR033479">
    <property type="entry name" value="dCache_1"/>
</dbReference>
<comment type="catalytic activity">
    <reaction evidence="1">
        <text>ATP + protein L-histidine = ADP + protein N-phospho-L-histidine.</text>
        <dbReference type="EC" id="2.7.13.3"/>
    </reaction>
</comment>
<dbReference type="Gene3D" id="3.30.450.20">
    <property type="entry name" value="PAS domain"/>
    <property type="match status" value="2"/>
</dbReference>
<protein>
    <recommendedName>
        <fullName evidence="3">histidine kinase</fullName>
        <ecNumber evidence="3">2.7.13.3</ecNumber>
    </recommendedName>
</protein>
<dbReference type="AlphaFoldDB" id="A0A2P0ZH01"/>
<evidence type="ECO:0000256" key="2">
    <source>
        <dbReference type="ARBA" id="ARBA00004651"/>
    </source>
</evidence>
<evidence type="ECO:0000259" key="13">
    <source>
        <dbReference type="PROSITE" id="PS50885"/>
    </source>
</evidence>
<feature type="domain" description="HAMP" evidence="13">
    <location>
        <begin position="343"/>
        <end position="398"/>
    </location>
</feature>
<feature type="transmembrane region" description="Helical" evidence="12">
    <location>
        <begin position="319"/>
        <end position="342"/>
    </location>
</feature>
<comment type="subcellular location">
    <subcellularLocation>
        <location evidence="2">Cell membrane</location>
        <topology evidence="2">Multi-pass membrane protein</topology>
    </subcellularLocation>
</comment>
<dbReference type="EC" id="2.7.13.3" evidence="3"/>
<name>A0A2P0ZH01_9CYAN</name>
<keyword evidence="11" id="KW-0175">Coiled coil</keyword>
<dbReference type="CDD" id="cd12912">
    <property type="entry name" value="PDC2_MCP_like"/>
    <property type="match status" value="1"/>
</dbReference>
<dbReference type="GO" id="GO:0007165">
    <property type="term" value="P:signal transduction"/>
    <property type="evidence" value="ECO:0007669"/>
    <property type="project" value="InterPro"/>
</dbReference>
<keyword evidence="4" id="KW-1003">Cell membrane</keyword>
<dbReference type="SMART" id="SM00304">
    <property type="entry name" value="HAMP"/>
    <property type="match status" value="1"/>
</dbReference>
<evidence type="ECO:0000256" key="11">
    <source>
        <dbReference type="SAM" id="Coils"/>
    </source>
</evidence>
<keyword evidence="5" id="KW-0597">Phosphoprotein</keyword>
<keyword evidence="10 12" id="KW-0472">Membrane</keyword>
<dbReference type="InterPro" id="IPR003660">
    <property type="entry name" value="HAMP_dom"/>
</dbReference>
<dbReference type="SUPFAM" id="SSF158472">
    <property type="entry name" value="HAMP domain-like"/>
    <property type="match status" value="1"/>
</dbReference>
<evidence type="ECO:0000256" key="4">
    <source>
        <dbReference type="ARBA" id="ARBA00022475"/>
    </source>
</evidence>
<dbReference type="CDD" id="cd06225">
    <property type="entry name" value="HAMP"/>
    <property type="match status" value="1"/>
</dbReference>
<evidence type="ECO:0000313" key="14">
    <source>
        <dbReference type="EMBL" id="AVH79707.1"/>
    </source>
</evidence>
<dbReference type="PANTHER" id="PTHR45528:SF9">
    <property type="entry name" value="SENSOR HISTIDINE KINASE YBDK"/>
    <property type="match status" value="1"/>
</dbReference>
<evidence type="ECO:0000256" key="5">
    <source>
        <dbReference type="ARBA" id="ARBA00022553"/>
    </source>
</evidence>
<dbReference type="GO" id="GO:0005886">
    <property type="term" value="C:plasma membrane"/>
    <property type="evidence" value="ECO:0007669"/>
    <property type="project" value="UniProtKB-SubCell"/>
</dbReference>
<dbReference type="InterPro" id="IPR050398">
    <property type="entry name" value="HssS/ArlS-like"/>
</dbReference>
<dbReference type="GO" id="GO:0004673">
    <property type="term" value="F:protein histidine kinase activity"/>
    <property type="evidence" value="ECO:0007669"/>
    <property type="project" value="UniProtKB-EC"/>
</dbReference>
<dbReference type="SUPFAM" id="SSF103190">
    <property type="entry name" value="Sensory domain-like"/>
    <property type="match status" value="1"/>
</dbReference>
<evidence type="ECO:0000256" key="1">
    <source>
        <dbReference type="ARBA" id="ARBA00000085"/>
    </source>
</evidence>
<evidence type="ECO:0000256" key="9">
    <source>
        <dbReference type="ARBA" id="ARBA00022989"/>
    </source>
</evidence>
<evidence type="ECO:0000256" key="12">
    <source>
        <dbReference type="SAM" id="Phobius"/>
    </source>
</evidence>
<evidence type="ECO:0000256" key="10">
    <source>
        <dbReference type="ARBA" id="ARBA00023136"/>
    </source>
</evidence>
<evidence type="ECO:0000256" key="6">
    <source>
        <dbReference type="ARBA" id="ARBA00022679"/>
    </source>
</evidence>
<dbReference type="Gene3D" id="6.10.340.10">
    <property type="match status" value="1"/>
</dbReference>
<proteinExistence type="predicted"/>
<keyword evidence="6" id="KW-0808">Transferase</keyword>
<evidence type="ECO:0000256" key="8">
    <source>
        <dbReference type="ARBA" id="ARBA00022777"/>
    </source>
</evidence>